<sequence>MGKNIRVSFVTLGCKLNYAETSTIERSFVRYGCSVSDWREGADIFVVNTCAVTETSERKCRSFIRRLHRVSPSAWIAVTGCYAQLKGDSLYSLEGVKFVFGSKDKGKIADTVMSAFKSSLSGNDSADILAAGGLSRGECLLAGGMSGLAVTDDSFFLAYSSGEERTRSFLKVQDGCDFHCTYCTVWIARGESRNASVAKVVEEARSIASAGVREIVLTGVNTGDFGKTTGESFLDLLKALNEVEGIERYRISSIEPNLLTHEIIDWIASVDKFMPHFHIPLQSGSDRILKAMGRRYRAADFLEKLDYVRRAFYRHYDALGEDGKDRVFFGIDVIAGFPGETEGEFMETYGLLERARPAFLHVFPYSKRPGTVAASLPGQIPEEVKNSRVERLMALSGRLYSDFVKANSGRRELVLFESKEKGGMMSGYTRNYIKVERPFSEDSIGRIAEVVI</sequence>
<dbReference type="SFLD" id="SFLDG01061">
    <property type="entry name" value="methylthiotransferase"/>
    <property type="match status" value="1"/>
</dbReference>
<dbReference type="InterPro" id="IPR005839">
    <property type="entry name" value="Methylthiotransferase"/>
</dbReference>
<dbReference type="InterPro" id="IPR007197">
    <property type="entry name" value="rSAM"/>
</dbReference>
<dbReference type="GO" id="GO:0051539">
    <property type="term" value="F:4 iron, 4 sulfur cluster binding"/>
    <property type="evidence" value="ECO:0007669"/>
    <property type="project" value="UniProtKB-KW"/>
</dbReference>
<evidence type="ECO:0000256" key="2">
    <source>
        <dbReference type="ARBA" id="ARBA00022485"/>
    </source>
</evidence>
<dbReference type="SFLD" id="SFLDS00029">
    <property type="entry name" value="Radical_SAM"/>
    <property type="match status" value="1"/>
</dbReference>
<dbReference type="SUPFAM" id="SSF102114">
    <property type="entry name" value="Radical SAM enzymes"/>
    <property type="match status" value="1"/>
</dbReference>
<dbReference type="PROSITE" id="PS01278">
    <property type="entry name" value="MTTASE_RADICAL"/>
    <property type="match status" value="1"/>
</dbReference>
<dbReference type="InterPro" id="IPR020612">
    <property type="entry name" value="Methylthiotransferase_CS"/>
</dbReference>
<dbReference type="InterPro" id="IPR006638">
    <property type="entry name" value="Elp3/MiaA/NifB-like_rSAM"/>
</dbReference>
<dbReference type="GO" id="GO:0046872">
    <property type="term" value="F:metal ion binding"/>
    <property type="evidence" value="ECO:0007669"/>
    <property type="project" value="UniProtKB-KW"/>
</dbReference>
<dbReference type="PANTHER" id="PTHR11918">
    <property type="entry name" value="RADICAL SAM PROTEINS"/>
    <property type="match status" value="1"/>
</dbReference>
<dbReference type="EMBL" id="JADIME010000016">
    <property type="protein sequence ID" value="MBO8464650.1"/>
    <property type="molecule type" value="Genomic_DNA"/>
</dbReference>
<keyword evidence="6" id="KW-0408">Iron</keyword>
<dbReference type="Gene3D" id="3.40.50.12160">
    <property type="entry name" value="Methylthiotransferase, N-terminal domain"/>
    <property type="match status" value="1"/>
</dbReference>
<protein>
    <submittedName>
        <fullName evidence="10">tRNA (N(6)-L-threonylcarbamoyladenosine(37)-C(2))-methylthiotransferase MtaB</fullName>
    </submittedName>
</protein>
<feature type="domain" description="MTTase N-terminal" evidence="8">
    <location>
        <begin position="5"/>
        <end position="117"/>
    </location>
</feature>
<dbReference type="InterPro" id="IPR006467">
    <property type="entry name" value="MiaB-like_bact"/>
</dbReference>
<proteinExistence type="predicted"/>
<dbReference type="NCBIfam" id="TIGR00089">
    <property type="entry name" value="MiaB/RimO family radical SAM methylthiotransferase"/>
    <property type="match status" value="1"/>
</dbReference>
<dbReference type="PROSITE" id="PS51449">
    <property type="entry name" value="MTTASE_N"/>
    <property type="match status" value="1"/>
</dbReference>
<evidence type="ECO:0000256" key="4">
    <source>
        <dbReference type="ARBA" id="ARBA00022691"/>
    </source>
</evidence>
<evidence type="ECO:0000256" key="1">
    <source>
        <dbReference type="ARBA" id="ARBA00001966"/>
    </source>
</evidence>
<dbReference type="InterPro" id="IPR023404">
    <property type="entry name" value="rSAM_horseshoe"/>
</dbReference>
<keyword evidence="5" id="KW-0479">Metal-binding</keyword>
<dbReference type="PANTHER" id="PTHR11918:SF45">
    <property type="entry name" value="THREONYLCARBAMOYLADENOSINE TRNA METHYLTHIOTRANSFERASE"/>
    <property type="match status" value="1"/>
</dbReference>
<accession>A0A9D9I2W4</accession>
<evidence type="ECO:0000256" key="3">
    <source>
        <dbReference type="ARBA" id="ARBA00022679"/>
    </source>
</evidence>
<evidence type="ECO:0000313" key="11">
    <source>
        <dbReference type="Proteomes" id="UP000823597"/>
    </source>
</evidence>
<dbReference type="GO" id="GO:0035598">
    <property type="term" value="F:tRNA (N(6)-L-threonylcarbamoyladenosine(37)-C(2))-methylthiotransferase activity"/>
    <property type="evidence" value="ECO:0007669"/>
    <property type="project" value="TreeGrafter"/>
</dbReference>
<dbReference type="PROSITE" id="PS51918">
    <property type="entry name" value="RADICAL_SAM"/>
    <property type="match status" value="1"/>
</dbReference>
<evidence type="ECO:0000259" key="9">
    <source>
        <dbReference type="PROSITE" id="PS51918"/>
    </source>
</evidence>
<keyword evidence="2" id="KW-0004">4Fe-4S</keyword>
<evidence type="ECO:0000256" key="6">
    <source>
        <dbReference type="ARBA" id="ARBA00023004"/>
    </source>
</evidence>
<reference evidence="10" key="1">
    <citation type="submission" date="2020-10" db="EMBL/GenBank/DDBJ databases">
        <authorList>
            <person name="Gilroy R."/>
        </authorList>
    </citation>
    <scope>NUCLEOTIDE SEQUENCE</scope>
    <source>
        <strain evidence="10">10037</strain>
    </source>
</reference>
<dbReference type="Pfam" id="PF00919">
    <property type="entry name" value="UPF0004"/>
    <property type="match status" value="1"/>
</dbReference>
<evidence type="ECO:0000313" key="10">
    <source>
        <dbReference type="EMBL" id="MBO8464650.1"/>
    </source>
</evidence>
<dbReference type="SMART" id="SM00729">
    <property type="entry name" value="Elp3"/>
    <property type="match status" value="1"/>
</dbReference>
<dbReference type="CDD" id="cd01335">
    <property type="entry name" value="Radical_SAM"/>
    <property type="match status" value="1"/>
</dbReference>
<evidence type="ECO:0000256" key="7">
    <source>
        <dbReference type="ARBA" id="ARBA00023014"/>
    </source>
</evidence>
<keyword evidence="4" id="KW-0949">S-adenosyl-L-methionine</keyword>
<keyword evidence="3" id="KW-0808">Transferase</keyword>
<dbReference type="AlphaFoldDB" id="A0A9D9I2W4"/>
<dbReference type="InterPro" id="IPR013848">
    <property type="entry name" value="Methylthiotransferase_N"/>
</dbReference>
<dbReference type="NCBIfam" id="TIGR01579">
    <property type="entry name" value="MiaB-like-C"/>
    <property type="match status" value="1"/>
</dbReference>
<evidence type="ECO:0000259" key="8">
    <source>
        <dbReference type="PROSITE" id="PS51449"/>
    </source>
</evidence>
<comment type="caution">
    <text evidence="10">The sequence shown here is derived from an EMBL/GenBank/DDBJ whole genome shotgun (WGS) entry which is preliminary data.</text>
</comment>
<dbReference type="InterPro" id="IPR058240">
    <property type="entry name" value="rSAM_sf"/>
</dbReference>
<feature type="domain" description="Radical SAM core" evidence="9">
    <location>
        <begin position="162"/>
        <end position="402"/>
    </location>
</feature>
<dbReference type="Pfam" id="PF04055">
    <property type="entry name" value="Radical_SAM"/>
    <property type="match status" value="1"/>
</dbReference>
<dbReference type="Gene3D" id="3.80.30.20">
    <property type="entry name" value="tm_1862 like domain"/>
    <property type="match status" value="1"/>
</dbReference>
<dbReference type="Proteomes" id="UP000823597">
    <property type="component" value="Unassembled WGS sequence"/>
</dbReference>
<dbReference type="InterPro" id="IPR038135">
    <property type="entry name" value="Methylthiotransferase_N_sf"/>
</dbReference>
<organism evidence="10 11">
    <name type="scientific">Candidatus Merdivivens pullistercoris</name>
    <dbReference type="NCBI Taxonomy" id="2840873"/>
    <lineage>
        <taxon>Bacteria</taxon>
        <taxon>Pseudomonadati</taxon>
        <taxon>Bacteroidota</taxon>
        <taxon>Bacteroidia</taxon>
        <taxon>Bacteroidales</taxon>
        <taxon>Muribaculaceae</taxon>
        <taxon>Muribaculaceae incertae sedis</taxon>
        <taxon>Candidatus Merdivivens</taxon>
    </lineage>
</organism>
<evidence type="ECO:0000256" key="5">
    <source>
        <dbReference type="ARBA" id="ARBA00022723"/>
    </source>
</evidence>
<gene>
    <name evidence="10" type="primary">mtaB</name>
    <name evidence="10" type="ORF">IAB93_01480</name>
</gene>
<name>A0A9D9I2W4_9BACT</name>
<reference evidence="10" key="2">
    <citation type="journal article" date="2021" name="PeerJ">
        <title>Extensive microbial diversity within the chicken gut microbiome revealed by metagenomics and culture.</title>
        <authorList>
            <person name="Gilroy R."/>
            <person name="Ravi A."/>
            <person name="Getino M."/>
            <person name="Pursley I."/>
            <person name="Horton D.L."/>
            <person name="Alikhan N.F."/>
            <person name="Baker D."/>
            <person name="Gharbi K."/>
            <person name="Hall N."/>
            <person name="Watson M."/>
            <person name="Adriaenssens E.M."/>
            <person name="Foster-Nyarko E."/>
            <person name="Jarju S."/>
            <person name="Secka A."/>
            <person name="Antonio M."/>
            <person name="Oren A."/>
            <person name="Chaudhuri R.R."/>
            <person name="La Ragione R."/>
            <person name="Hildebrand F."/>
            <person name="Pallen M.J."/>
        </authorList>
    </citation>
    <scope>NUCLEOTIDE SEQUENCE</scope>
    <source>
        <strain evidence="10">10037</strain>
    </source>
</reference>
<keyword evidence="7" id="KW-0411">Iron-sulfur</keyword>
<comment type="cofactor">
    <cofactor evidence="1">
        <name>[4Fe-4S] cluster</name>
        <dbReference type="ChEBI" id="CHEBI:49883"/>
    </cofactor>
</comment>
<dbReference type="SFLD" id="SFLDG01082">
    <property type="entry name" value="B12-binding_domain_containing"/>
    <property type="match status" value="1"/>
</dbReference>